<name>A0ABU7S1K2_9ACTN</name>
<feature type="chain" id="PRO_5047024169" evidence="3">
    <location>
        <begin position="31"/>
        <end position="521"/>
    </location>
</feature>
<feature type="region of interest" description="Disordered" evidence="1">
    <location>
        <begin position="451"/>
        <end position="480"/>
    </location>
</feature>
<organism evidence="4 5">
    <name type="scientific">Plantactinospora sonchi</name>
    <dbReference type="NCBI Taxonomy" id="1544735"/>
    <lineage>
        <taxon>Bacteria</taxon>
        <taxon>Bacillati</taxon>
        <taxon>Actinomycetota</taxon>
        <taxon>Actinomycetes</taxon>
        <taxon>Micromonosporales</taxon>
        <taxon>Micromonosporaceae</taxon>
        <taxon>Plantactinospora</taxon>
    </lineage>
</organism>
<comment type="caution">
    <text evidence="4">The sequence shown here is derived from an EMBL/GenBank/DDBJ whole genome shotgun (WGS) entry which is preliminary data.</text>
</comment>
<evidence type="ECO:0000313" key="4">
    <source>
        <dbReference type="EMBL" id="MEE6262609.1"/>
    </source>
</evidence>
<evidence type="ECO:0000313" key="5">
    <source>
        <dbReference type="Proteomes" id="UP001332243"/>
    </source>
</evidence>
<feature type="region of interest" description="Disordered" evidence="1">
    <location>
        <begin position="213"/>
        <end position="258"/>
    </location>
</feature>
<reference evidence="4 5" key="1">
    <citation type="submission" date="2024-01" db="EMBL/GenBank/DDBJ databases">
        <title>Genome insights into Plantactinospora sonchi sp. nov.</title>
        <authorList>
            <person name="Wang L."/>
        </authorList>
    </citation>
    <scope>NUCLEOTIDE SEQUENCE [LARGE SCALE GENOMIC DNA]</scope>
    <source>
        <strain evidence="4 5">NEAU-QY2</strain>
    </source>
</reference>
<feature type="transmembrane region" description="Helical" evidence="2">
    <location>
        <begin position="485"/>
        <end position="506"/>
    </location>
</feature>
<gene>
    <name evidence="4" type="ORF">V1633_29395</name>
</gene>
<keyword evidence="2" id="KW-1133">Transmembrane helix</keyword>
<keyword evidence="2" id="KW-0472">Membrane</keyword>
<dbReference type="InterPro" id="IPR022435">
    <property type="entry name" value="Surface-anchored_actinobac"/>
</dbReference>
<feature type="signal peptide" evidence="3">
    <location>
        <begin position="1"/>
        <end position="30"/>
    </location>
</feature>
<dbReference type="NCBIfam" id="TIGR03773">
    <property type="entry name" value="anch_rpt_wall"/>
    <property type="match status" value="1"/>
</dbReference>
<feature type="compositionally biased region" description="Low complexity" evidence="1">
    <location>
        <begin position="240"/>
        <end position="250"/>
    </location>
</feature>
<dbReference type="Proteomes" id="UP001332243">
    <property type="component" value="Unassembled WGS sequence"/>
</dbReference>
<keyword evidence="3" id="KW-0732">Signal</keyword>
<accession>A0ABU7S1K2</accession>
<dbReference type="NCBIfam" id="TIGR01167">
    <property type="entry name" value="LPXTG_anchor"/>
    <property type="match status" value="1"/>
</dbReference>
<protein>
    <submittedName>
        <fullName evidence="4">TIGR03773 family transporter-associated surface protein</fullName>
    </submittedName>
</protein>
<dbReference type="NCBIfam" id="NF038134">
    <property type="entry name" value="choice_anch_M"/>
    <property type="match status" value="2"/>
</dbReference>
<keyword evidence="2" id="KW-0812">Transmembrane</keyword>
<feature type="compositionally biased region" description="Gly residues" evidence="1">
    <location>
        <begin position="459"/>
        <end position="468"/>
    </location>
</feature>
<feature type="compositionally biased region" description="Pro residues" evidence="1">
    <location>
        <begin position="213"/>
        <end position="225"/>
    </location>
</feature>
<evidence type="ECO:0000256" key="2">
    <source>
        <dbReference type="SAM" id="Phobius"/>
    </source>
</evidence>
<keyword evidence="5" id="KW-1185">Reference proteome</keyword>
<dbReference type="RefSeq" id="WP_331217548.1">
    <property type="nucleotide sequence ID" value="NZ_JAZGQK010000030.1"/>
</dbReference>
<dbReference type="NCBIfam" id="TIGR03769">
    <property type="entry name" value="P_ac_wall_RPT"/>
    <property type="match status" value="1"/>
</dbReference>
<evidence type="ECO:0000256" key="3">
    <source>
        <dbReference type="SAM" id="SignalP"/>
    </source>
</evidence>
<dbReference type="EMBL" id="JAZGQK010000030">
    <property type="protein sequence ID" value="MEE6262609.1"/>
    <property type="molecule type" value="Genomic_DNA"/>
</dbReference>
<sequence>MRRRAAVRVGVAALALAVLSLAGTAAPVGAAPTPVDPAGADLVSLAVVDGDLSMRVRDASQLVRNEDGHTPADVLLSPEGGVTVRVPDNPQFSFLGTAGRMVWSLTSGDAGMPGFDTTRVERGAVRGDAVTVSLTAVEGPGRFAVYTVTGLGTARQLLGVDARDVSLPAASRTPVVWAFGEAGDYRLTLASSATLTTGATVTAEATYQVSVPPLRPGPALPPPAAAAPVEPARQSPLTEAKAPAAPRAAPLSTPSMSQPMAVNAAPAAAERRVISDGHVDMGPQLVGGDWTIRIKDDAVSPAVWRELADVVLHAKDNAKTKVPAGSDFLGKEGDEVWVLPQGQLPGIVWPGWNTQHESVVSGIRGDVTWTLAGVDGPGRFTLFLTKPFGGADVLFDSAKALPQQLAIPLNTHAHGSWAFSEPGLYRLSVQMSGTTTDGRAVTDTKTLAIAVGDDTDPGPGFGGGSGDGSGDEAGDGRLPRTGESWILPAVGGGLLLVLAGALLILAARRRGRAGTGAITTP</sequence>
<evidence type="ECO:0000256" key="1">
    <source>
        <dbReference type="SAM" id="MobiDB-lite"/>
    </source>
</evidence>
<proteinExistence type="predicted"/>
<dbReference type="InterPro" id="IPR022395">
    <property type="entry name" value="CHP03773_ABC_transptr-like"/>
</dbReference>